<evidence type="ECO:0000313" key="8">
    <source>
        <dbReference type="Proteomes" id="UP000436989"/>
    </source>
</evidence>
<comment type="function">
    <text evidence="1">Required for the transposition of the insertion element.</text>
</comment>
<dbReference type="Pfam" id="PF13936">
    <property type="entry name" value="HTH_38"/>
    <property type="match status" value="1"/>
</dbReference>
<dbReference type="GO" id="GO:0005829">
    <property type="term" value="C:cytosol"/>
    <property type="evidence" value="ECO:0007669"/>
    <property type="project" value="TreeGrafter"/>
</dbReference>
<sequence length="397" mass="44623">MSAKREQFLKMIGQGWAVAAAARELGVSRSSANNWKNGYRVARPDGTVVIFEALTATPQPISARFLSQEERLVIADELRAGTSLRGIAALLGRAPSTISREVRRNLGGLTAYRPFTAEQRARHRRRRHHRLKVEADAQLGGWVAARLAEYWSPSQIAHALPATFPGQRKRHLAHETIYRAVYRHQLPPLPRGQRSCLRTGRTYRKAHRHPSRRRARFGLPLQMISDRPAHVLERLEPGHWEGDLIAGPGHRSNIATLVERATRCTVLIPVPGSRHAELVHRGLVAALGTLPPNLRRSITWDQGIEMSRHREVSADPDCPVFFCEKGKPWQRGTNENTNGLLRQFFPKGTDLSVHAPEHLRGVAHQLNHRPRAVLDGRTPAELFSALLPFPDHPLLRP</sequence>
<accession>A0A6N8GGR9</accession>
<dbReference type="GO" id="GO:0006313">
    <property type="term" value="P:DNA transposition"/>
    <property type="evidence" value="ECO:0007669"/>
    <property type="project" value="InterPro"/>
</dbReference>
<proteinExistence type="inferred from homology"/>
<dbReference type="Proteomes" id="UP000436989">
    <property type="component" value="Unassembled WGS sequence"/>
</dbReference>
<dbReference type="AlphaFoldDB" id="A0A6N8GGR9"/>
<evidence type="ECO:0000256" key="2">
    <source>
        <dbReference type="ARBA" id="ARBA00006363"/>
    </source>
</evidence>
<dbReference type="PROSITE" id="PS50994">
    <property type="entry name" value="INTEGRASE"/>
    <property type="match status" value="1"/>
</dbReference>
<comment type="similarity">
    <text evidence="2">Belongs to the transposase IS30 family.</text>
</comment>
<dbReference type="InterPro" id="IPR012337">
    <property type="entry name" value="RNaseH-like_sf"/>
</dbReference>
<keyword evidence="4" id="KW-0238">DNA-binding</keyword>
<dbReference type="GO" id="GO:0015074">
    <property type="term" value="P:DNA integration"/>
    <property type="evidence" value="ECO:0007669"/>
    <property type="project" value="InterPro"/>
</dbReference>
<dbReference type="Pfam" id="PF13384">
    <property type="entry name" value="HTH_23"/>
    <property type="match status" value="1"/>
</dbReference>
<dbReference type="InterPro" id="IPR051917">
    <property type="entry name" value="Transposase-Integrase"/>
</dbReference>
<dbReference type="Pfam" id="PF00665">
    <property type="entry name" value="rve"/>
    <property type="match status" value="1"/>
</dbReference>
<keyword evidence="3" id="KW-0815">Transposition</keyword>
<dbReference type="InterPro" id="IPR036397">
    <property type="entry name" value="RNaseH_sf"/>
</dbReference>
<evidence type="ECO:0000256" key="5">
    <source>
        <dbReference type="ARBA" id="ARBA00023172"/>
    </source>
</evidence>
<dbReference type="GO" id="GO:0004803">
    <property type="term" value="F:transposase activity"/>
    <property type="evidence" value="ECO:0007669"/>
    <property type="project" value="InterPro"/>
</dbReference>
<protein>
    <submittedName>
        <fullName evidence="7">IS30 family transposase</fullName>
    </submittedName>
</protein>
<evidence type="ECO:0000256" key="4">
    <source>
        <dbReference type="ARBA" id="ARBA00023125"/>
    </source>
</evidence>
<dbReference type="InterPro" id="IPR001598">
    <property type="entry name" value="Transposase_IS30_CS"/>
</dbReference>
<name>A0A6N8GGR9_9MICC</name>
<dbReference type="PANTHER" id="PTHR10948">
    <property type="entry name" value="TRANSPOSASE"/>
    <property type="match status" value="1"/>
</dbReference>
<evidence type="ECO:0000313" key="7">
    <source>
        <dbReference type="EMBL" id="MUN62118.1"/>
    </source>
</evidence>
<gene>
    <name evidence="7" type="ORF">GMA12_02990</name>
</gene>
<comment type="caution">
    <text evidence="7">The sequence shown here is derived from an EMBL/GenBank/DDBJ whole genome shotgun (WGS) entry which is preliminary data.</text>
</comment>
<keyword evidence="8" id="KW-1185">Reference proteome</keyword>
<dbReference type="InterPro" id="IPR001584">
    <property type="entry name" value="Integrase_cat-core"/>
</dbReference>
<evidence type="ECO:0000256" key="3">
    <source>
        <dbReference type="ARBA" id="ARBA00022578"/>
    </source>
</evidence>
<organism evidence="7 8">
    <name type="scientific">Kocuria sediminis</name>
    <dbReference type="NCBI Taxonomy" id="1038857"/>
    <lineage>
        <taxon>Bacteria</taxon>
        <taxon>Bacillati</taxon>
        <taxon>Actinomycetota</taxon>
        <taxon>Actinomycetes</taxon>
        <taxon>Micrococcales</taxon>
        <taxon>Micrococcaceae</taxon>
        <taxon>Kocuria</taxon>
    </lineage>
</organism>
<reference evidence="7 8" key="1">
    <citation type="submission" date="2019-12" db="EMBL/GenBank/DDBJ databases">
        <authorList>
            <person name="Shi Y."/>
        </authorList>
    </citation>
    <scope>NUCLEOTIDE SEQUENCE [LARGE SCALE GENOMIC DNA]</scope>
    <source>
        <strain evidence="7 8">JCM 17929</strain>
    </source>
</reference>
<dbReference type="SUPFAM" id="SSF53098">
    <property type="entry name" value="Ribonuclease H-like"/>
    <property type="match status" value="1"/>
</dbReference>
<evidence type="ECO:0000256" key="1">
    <source>
        <dbReference type="ARBA" id="ARBA00002190"/>
    </source>
</evidence>
<dbReference type="GO" id="GO:0003677">
    <property type="term" value="F:DNA binding"/>
    <property type="evidence" value="ECO:0007669"/>
    <property type="project" value="UniProtKB-KW"/>
</dbReference>
<dbReference type="InterPro" id="IPR053392">
    <property type="entry name" value="Transposase_IS30-like"/>
</dbReference>
<dbReference type="Gene3D" id="3.30.420.10">
    <property type="entry name" value="Ribonuclease H-like superfamily/Ribonuclease H"/>
    <property type="match status" value="1"/>
</dbReference>
<evidence type="ECO:0000259" key="6">
    <source>
        <dbReference type="PROSITE" id="PS50994"/>
    </source>
</evidence>
<dbReference type="PROSITE" id="PS01043">
    <property type="entry name" value="TRANSPOSASE_IS30"/>
    <property type="match status" value="1"/>
</dbReference>
<dbReference type="NCBIfam" id="NF033563">
    <property type="entry name" value="transpos_IS30"/>
    <property type="match status" value="1"/>
</dbReference>
<feature type="domain" description="Integrase catalytic" evidence="6">
    <location>
        <begin position="233"/>
        <end position="387"/>
    </location>
</feature>
<keyword evidence="5" id="KW-0233">DNA recombination</keyword>
<dbReference type="PANTHER" id="PTHR10948:SF23">
    <property type="entry name" value="TRANSPOSASE INSI FOR INSERTION SEQUENCE ELEMENT IS30A-RELATED"/>
    <property type="match status" value="1"/>
</dbReference>
<dbReference type="InterPro" id="IPR025246">
    <property type="entry name" value="IS30-like_HTH"/>
</dbReference>
<dbReference type="EMBL" id="WOGU01000002">
    <property type="protein sequence ID" value="MUN62118.1"/>
    <property type="molecule type" value="Genomic_DNA"/>
</dbReference>